<feature type="compositionally biased region" description="Low complexity" evidence="12">
    <location>
        <begin position="167"/>
        <end position="196"/>
    </location>
</feature>
<feature type="compositionally biased region" description="Low complexity" evidence="12">
    <location>
        <begin position="465"/>
        <end position="482"/>
    </location>
</feature>
<dbReference type="Gene3D" id="3.30.40.10">
    <property type="entry name" value="Zinc/RING finger domain, C3HC4 (zinc finger)"/>
    <property type="match status" value="1"/>
</dbReference>
<dbReference type="PANTHER" id="PTHR23328">
    <property type="entry name" value="RING-TYPE DOMAIN-CONTAINING PROTEIN"/>
    <property type="match status" value="1"/>
</dbReference>
<dbReference type="PROSITE" id="PS00518">
    <property type="entry name" value="ZF_RING_1"/>
    <property type="match status" value="1"/>
</dbReference>
<evidence type="ECO:0000256" key="3">
    <source>
        <dbReference type="ARBA" id="ARBA00012483"/>
    </source>
</evidence>
<evidence type="ECO:0000259" key="13">
    <source>
        <dbReference type="PROSITE" id="PS50089"/>
    </source>
</evidence>
<comment type="caution">
    <text evidence="14">The sequence shown here is derived from an EMBL/GenBank/DDBJ whole genome shotgun (WGS) entry which is preliminary data.</text>
</comment>
<dbReference type="InterPro" id="IPR001841">
    <property type="entry name" value="Znf_RING"/>
</dbReference>
<keyword evidence="7 11" id="KW-0863">Zinc-finger</keyword>
<dbReference type="PANTHER" id="PTHR23328:SF0">
    <property type="entry name" value="RING-TYPE DOMAIN-CONTAINING PROTEIN"/>
    <property type="match status" value="1"/>
</dbReference>
<keyword evidence="8" id="KW-0833">Ubl conjugation pathway</keyword>
<feature type="region of interest" description="Disordered" evidence="12">
    <location>
        <begin position="423"/>
        <end position="449"/>
    </location>
</feature>
<gene>
    <name evidence="14" type="ORF">Agub_g6944</name>
</gene>
<evidence type="ECO:0000256" key="8">
    <source>
        <dbReference type="ARBA" id="ARBA00022786"/>
    </source>
</evidence>
<dbReference type="GO" id="GO:0035861">
    <property type="term" value="C:site of double-strand break"/>
    <property type="evidence" value="ECO:0007669"/>
    <property type="project" value="TreeGrafter"/>
</dbReference>
<comment type="catalytic activity">
    <reaction evidence="1">
        <text>S-ubiquitinyl-[E2 ubiquitin-conjugating enzyme]-L-cysteine + [acceptor protein]-L-lysine = [E2 ubiquitin-conjugating enzyme]-L-cysteine + N(6)-ubiquitinyl-[acceptor protein]-L-lysine.</text>
        <dbReference type="EC" id="2.3.2.27"/>
    </reaction>
</comment>
<evidence type="ECO:0000256" key="9">
    <source>
        <dbReference type="ARBA" id="ARBA00022833"/>
    </source>
</evidence>
<feature type="compositionally biased region" description="Low complexity" evidence="12">
    <location>
        <begin position="434"/>
        <end position="449"/>
    </location>
</feature>
<feature type="compositionally biased region" description="Polar residues" evidence="12">
    <location>
        <begin position="542"/>
        <end position="552"/>
    </location>
</feature>
<evidence type="ECO:0000256" key="1">
    <source>
        <dbReference type="ARBA" id="ARBA00000900"/>
    </source>
</evidence>
<feature type="domain" description="RING-type" evidence="13">
    <location>
        <begin position="89"/>
        <end position="127"/>
    </location>
</feature>
<dbReference type="Pfam" id="PF13923">
    <property type="entry name" value="zf-C3HC4_2"/>
    <property type="match status" value="1"/>
</dbReference>
<name>A0AAD3DPC0_9CHLO</name>
<keyword evidence="4" id="KW-0808">Transferase</keyword>
<dbReference type="GO" id="GO:0031491">
    <property type="term" value="F:nucleosome binding"/>
    <property type="evidence" value="ECO:0007669"/>
    <property type="project" value="TreeGrafter"/>
</dbReference>
<feature type="region of interest" description="Disordered" evidence="12">
    <location>
        <begin position="892"/>
        <end position="1162"/>
    </location>
</feature>
<dbReference type="GO" id="GO:0006302">
    <property type="term" value="P:double-strand break repair"/>
    <property type="evidence" value="ECO:0007669"/>
    <property type="project" value="TreeGrafter"/>
</dbReference>
<evidence type="ECO:0000256" key="7">
    <source>
        <dbReference type="ARBA" id="ARBA00022771"/>
    </source>
</evidence>
<reference evidence="14 15" key="1">
    <citation type="journal article" date="2021" name="Sci. Rep.">
        <title>Genome sequencing of the multicellular alga Astrephomene provides insights into convergent evolution of germ-soma differentiation.</title>
        <authorList>
            <person name="Yamashita S."/>
            <person name="Yamamoto K."/>
            <person name="Matsuzaki R."/>
            <person name="Suzuki S."/>
            <person name="Yamaguchi H."/>
            <person name="Hirooka S."/>
            <person name="Minakuchi Y."/>
            <person name="Miyagishima S."/>
            <person name="Kawachi M."/>
            <person name="Toyoda A."/>
            <person name="Nozaki H."/>
        </authorList>
    </citation>
    <scope>NUCLEOTIDE SEQUENCE [LARGE SCALE GENOMIC DNA]</scope>
    <source>
        <strain evidence="14 15">NIES-4017</strain>
    </source>
</reference>
<feature type="region of interest" description="Disordered" evidence="12">
    <location>
        <begin position="814"/>
        <end position="841"/>
    </location>
</feature>
<feature type="region of interest" description="Disordered" evidence="12">
    <location>
        <begin position="292"/>
        <end position="315"/>
    </location>
</feature>
<sequence length="1162" mass="117069">MESPDGGSGQGATRPVDHLTDVLSGLDLSGTSLHQKKAQEMATPASQARPRARPRQDDDKENAGTSNDTDGVTPSRLTCFKQLRDELTCAVCLEICVRPCTTPCGHNYCRSCLRRTLELNRPCPKCRASLPPGFTLSINTTLWNTIQHLFPSEAAGKPLTPPPPQQQQPHAAARRPGSGASGANNPAAAPFRPPRFLGGDSAAHAPFTGLSSSRANTAATSSATTSTLLAGGGMGLASFYGRSVSGPRPQRSMHPTALGNDRSGVAAQPQGLLAQAASAAQSGLVELGMAAPPQARSSRGGGGGRPPAGTAGAAAAGAAAQSSAAAAAAAAASRRARRRSRSAERWEGELWPLAGAGTGDVNADFGASAAPSRGVSARVAAAGLQPPSLLQPASSSRLMELLADGGTAGTRGASAAFAGSRAPHALPHNSARNAPAQPSAGAGAPVAGAGMNSNPFMRALRPVQTRAPAAGATQAGTQQAARNPHANVAAGSAAAAAATAAAASTAIGGAFTASQRAHIGARTQLAVPSAAASLNATTAGGASLQRPANANGSSDERPASSSSSSSYFIDSSSPGSNASGGGASSPGNSNSSIPDSPVAGPLDDVSALELLPDDQHPPRLPRQEQQQQQHPSRLPRHPPAPPQAWGRSNSLVGAGAGAGANVSAPDLGRRPTGFTDVGEDQAVRVAMGRRSDTGYAAGRDQGAAARPSAMASSSAGAVPAMMAPAALPTAAGRRTRLEEDIDLDEEISLEGLDVLSPAGPELGLRTAQGVSYAAEALNGGEGGAEPAAPSPTWEELDRRMAAALQPVVVSPPSLPRLRIHTRPDSPPSAAAPAPTAAPVQHGGLNQHAADLNSRKPALAGPHSVEGSLGVAVAYSIGAGATSTAQGLLGAFGGDDRGIGSPPDSLGRHMDPDSPSNYEGEDPAGRDSFFTSPFFDRSMLRDGASHGDQDGHESNDDDVDDEDEEEVVEEGGRGGANGLADQPRQLESAFALLGLGQDDDEEQGTCPRIAHQPAASSRQHVQGAVQQRPVTRSMSHQQPQRPLHSAAAAPAAASGGLFPSGTGAAGRAAGGAATSRGQPLQVRTSTTAAATGATRQGLRQAGDRNCPIELLSDSDNEDDVGMGRGVAGAEDVDQDVPQESSVSGPVLRTSRRVVSGLRRPRRG</sequence>
<feature type="compositionally biased region" description="Low complexity" evidence="12">
    <location>
        <begin position="585"/>
        <end position="597"/>
    </location>
</feature>
<feature type="compositionally biased region" description="Low complexity" evidence="12">
    <location>
        <begin position="623"/>
        <end position="632"/>
    </location>
</feature>
<feature type="region of interest" description="Disordered" evidence="12">
    <location>
        <begin position="542"/>
        <end position="681"/>
    </location>
</feature>
<dbReference type="InterPro" id="IPR013083">
    <property type="entry name" value="Znf_RING/FYVE/PHD"/>
</dbReference>
<dbReference type="SMART" id="SM00184">
    <property type="entry name" value="RING"/>
    <property type="match status" value="1"/>
</dbReference>
<proteinExistence type="predicted"/>
<evidence type="ECO:0000313" key="15">
    <source>
        <dbReference type="Proteomes" id="UP001054857"/>
    </source>
</evidence>
<dbReference type="SUPFAM" id="SSF57850">
    <property type="entry name" value="RING/U-box"/>
    <property type="match status" value="1"/>
</dbReference>
<feature type="compositionally biased region" description="Gly residues" evidence="12">
    <location>
        <begin position="1"/>
        <end position="10"/>
    </location>
</feature>
<accession>A0AAD3DPC0</accession>
<feature type="region of interest" description="Disordered" evidence="12">
    <location>
        <begin position="153"/>
        <end position="203"/>
    </location>
</feature>
<evidence type="ECO:0000256" key="11">
    <source>
        <dbReference type="PROSITE-ProRule" id="PRU00175"/>
    </source>
</evidence>
<keyword evidence="15" id="KW-1185">Reference proteome</keyword>
<keyword evidence="9" id="KW-0862">Zinc</keyword>
<keyword evidence="5" id="KW-0479">Metal-binding</keyword>
<organism evidence="14 15">
    <name type="scientific">Astrephomene gubernaculifera</name>
    <dbReference type="NCBI Taxonomy" id="47775"/>
    <lineage>
        <taxon>Eukaryota</taxon>
        <taxon>Viridiplantae</taxon>
        <taxon>Chlorophyta</taxon>
        <taxon>core chlorophytes</taxon>
        <taxon>Chlorophyceae</taxon>
        <taxon>CS clade</taxon>
        <taxon>Chlamydomonadales</taxon>
        <taxon>Astrephomenaceae</taxon>
        <taxon>Astrephomene</taxon>
    </lineage>
</organism>
<feature type="region of interest" description="Disordered" evidence="12">
    <location>
        <begin position="465"/>
        <end position="484"/>
    </location>
</feature>
<keyword evidence="6" id="KW-0227">DNA damage</keyword>
<feature type="compositionally biased region" description="Low complexity" evidence="12">
    <location>
        <begin position="827"/>
        <end position="838"/>
    </location>
</feature>
<dbReference type="EC" id="2.3.2.27" evidence="3"/>
<feature type="compositionally biased region" description="Low complexity" evidence="12">
    <location>
        <begin position="1059"/>
        <end position="1076"/>
    </location>
</feature>
<evidence type="ECO:0000256" key="5">
    <source>
        <dbReference type="ARBA" id="ARBA00022723"/>
    </source>
</evidence>
<feature type="region of interest" description="Disordered" evidence="12">
    <location>
        <begin position="691"/>
        <end position="710"/>
    </location>
</feature>
<evidence type="ECO:0000313" key="14">
    <source>
        <dbReference type="EMBL" id="GFR45550.1"/>
    </source>
</evidence>
<feature type="compositionally biased region" description="Basic and acidic residues" evidence="12">
    <location>
        <begin position="937"/>
        <end position="953"/>
    </location>
</feature>
<comment type="subcellular location">
    <subcellularLocation>
        <location evidence="2">Nucleus</location>
    </subcellularLocation>
</comment>
<feature type="compositionally biased region" description="Low complexity" evidence="12">
    <location>
        <begin position="1083"/>
        <end position="1093"/>
    </location>
</feature>
<evidence type="ECO:0000256" key="10">
    <source>
        <dbReference type="ARBA" id="ARBA00023242"/>
    </source>
</evidence>
<protein>
    <recommendedName>
        <fullName evidence="3">RING-type E3 ubiquitin transferase</fullName>
        <ecNumber evidence="3">2.3.2.27</ecNumber>
    </recommendedName>
</protein>
<dbReference type="PROSITE" id="PS50089">
    <property type="entry name" value="ZF_RING_2"/>
    <property type="match status" value="1"/>
</dbReference>
<dbReference type="Proteomes" id="UP001054857">
    <property type="component" value="Unassembled WGS sequence"/>
</dbReference>
<evidence type="ECO:0000256" key="6">
    <source>
        <dbReference type="ARBA" id="ARBA00022763"/>
    </source>
</evidence>
<feature type="region of interest" description="Disordered" evidence="12">
    <location>
        <begin position="1"/>
        <end position="75"/>
    </location>
</feature>
<dbReference type="AlphaFoldDB" id="A0AAD3DPC0"/>
<dbReference type="GO" id="GO:0061630">
    <property type="term" value="F:ubiquitin protein ligase activity"/>
    <property type="evidence" value="ECO:0007669"/>
    <property type="project" value="UniProtKB-EC"/>
</dbReference>
<dbReference type="InterPro" id="IPR051657">
    <property type="entry name" value="RNF168/RNF169_E3_ubiq-ligase"/>
</dbReference>
<keyword evidence="10" id="KW-0539">Nucleus</keyword>
<dbReference type="InterPro" id="IPR017907">
    <property type="entry name" value="Znf_RING_CS"/>
</dbReference>
<evidence type="ECO:0000256" key="12">
    <source>
        <dbReference type="SAM" id="MobiDB-lite"/>
    </source>
</evidence>
<feature type="compositionally biased region" description="Polar residues" evidence="12">
    <location>
        <begin position="1013"/>
        <end position="1039"/>
    </location>
</feature>
<feature type="compositionally biased region" description="Acidic residues" evidence="12">
    <location>
        <begin position="954"/>
        <end position="968"/>
    </location>
</feature>
<evidence type="ECO:0000256" key="2">
    <source>
        <dbReference type="ARBA" id="ARBA00004123"/>
    </source>
</evidence>
<evidence type="ECO:0000256" key="4">
    <source>
        <dbReference type="ARBA" id="ARBA00022679"/>
    </source>
</evidence>
<feature type="compositionally biased region" description="Polar residues" evidence="12">
    <location>
        <begin position="63"/>
        <end position="75"/>
    </location>
</feature>
<dbReference type="GO" id="GO:0008270">
    <property type="term" value="F:zinc ion binding"/>
    <property type="evidence" value="ECO:0007669"/>
    <property type="project" value="UniProtKB-KW"/>
</dbReference>
<dbReference type="EMBL" id="BMAR01000010">
    <property type="protein sequence ID" value="GFR45550.1"/>
    <property type="molecule type" value="Genomic_DNA"/>
</dbReference>
<feature type="region of interest" description="Disordered" evidence="12">
    <location>
        <begin position="241"/>
        <end position="264"/>
    </location>
</feature>
<dbReference type="GO" id="GO:0005634">
    <property type="term" value="C:nucleus"/>
    <property type="evidence" value="ECO:0007669"/>
    <property type="project" value="UniProtKB-SubCell"/>
</dbReference>
<feature type="compositionally biased region" description="Low complexity" evidence="12">
    <location>
        <begin position="559"/>
        <end position="577"/>
    </location>
</feature>